<keyword evidence="2" id="KW-1185">Reference proteome</keyword>
<sequence length="122" mass="13717">MLLQSHPSDIMSQIHLGHIASSILPNGFPRPFLLPKPLEHCTSSELEVLITGWFRDVRDFSNKISPPQTSTLQINSTEHRKLGTIPGGRFMPYSAHKGSVYYQDPQSIPNTPPTMLIRSPFH</sequence>
<organism evidence="1 2">
    <name type="scientific">Coprinopsis marcescibilis</name>
    <name type="common">Agaric fungus</name>
    <name type="synonym">Psathyrella marcescibilis</name>
    <dbReference type="NCBI Taxonomy" id="230819"/>
    <lineage>
        <taxon>Eukaryota</taxon>
        <taxon>Fungi</taxon>
        <taxon>Dikarya</taxon>
        <taxon>Basidiomycota</taxon>
        <taxon>Agaricomycotina</taxon>
        <taxon>Agaricomycetes</taxon>
        <taxon>Agaricomycetidae</taxon>
        <taxon>Agaricales</taxon>
        <taxon>Agaricineae</taxon>
        <taxon>Psathyrellaceae</taxon>
        <taxon>Coprinopsis</taxon>
    </lineage>
</organism>
<evidence type="ECO:0000313" key="2">
    <source>
        <dbReference type="Proteomes" id="UP000307440"/>
    </source>
</evidence>
<name>A0A5C3KV42_COPMA</name>
<dbReference type="Proteomes" id="UP000307440">
    <property type="component" value="Unassembled WGS sequence"/>
</dbReference>
<proteinExistence type="predicted"/>
<gene>
    <name evidence="1" type="ORF">FA15DRAFT_417940</name>
</gene>
<dbReference type="EMBL" id="ML210201">
    <property type="protein sequence ID" value="TFK24396.1"/>
    <property type="molecule type" value="Genomic_DNA"/>
</dbReference>
<dbReference type="AlphaFoldDB" id="A0A5C3KV42"/>
<reference evidence="1 2" key="1">
    <citation type="journal article" date="2019" name="Nat. Ecol. Evol.">
        <title>Megaphylogeny resolves global patterns of mushroom evolution.</title>
        <authorList>
            <person name="Varga T."/>
            <person name="Krizsan K."/>
            <person name="Foldi C."/>
            <person name="Dima B."/>
            <person name="Sanchez-Garcia M."/>
            <person name="Sanchez-Ramirez S."/>
            <person name="Szollosi G.J."/>
            <person name="Szarkandi J.G."/>
            <person name="Papp V."/>
            <person name="Albert L."/>
            <person name="Andreopoulos W."/>
            <person name="Angelini C."/>
            <person name="Antonin V."/>
            <person name="Barry K.W."/>
            <person name="Bougher N.L."/>
            <person name="Buchanan P."/>
            <person name="Buyck B."/>
            <person name="Bense V."/>
            <person name="Catcheside P."/>
            <person name="Chovatia M."/>
            <person name="Cooper J."/>
            <person name="Damon W."/>
            <person name="Desjardin D."/>
            <person name="Finy P."/>
            <person name="Geml J."/>
            <person name="Haridas S."/>
            <person name="Hughes K."/>
            <person name="Justo A."/>
            <person name="Karasinski D."/>
            <person name="Kautmanova I."/>
            <person name="Kiss B."/>
            <person name="Kocsube S."/>
            <person name="Kotiranta H."/>
            <person name="LaButti K.M."/>
            <person name="Lechner B.E."/>
            <person name="Liimatainen K."/>
            <person name="Lipzen A."/>
            <person name="Lukacs Z."/>
            <person name="Mihaltcheva S."/>
            <person name="Morgado L.N."/>
            <person name="Niskanen T."/>
            <person name="Noordeloos M.E."/>
            <person name="Ohm R.A."/>
            <person name="Ortiz-Santana B."/>
            <person name="Ovrebo C."/>
            <person name="Racz N."/>
            <person name="Riley R."/>
            <person name="Savchenko A."/>
            <person name="Shiryaev A."/>
            <person name="Soop K."/>
            <person name="Spirin V."/>
            <person name="Szebenyi C."/>
            <person name="Tomsovsky M."/>
            <person name="Tulloss R.E."/>
            <person name="Uehling J."/>
            <person name="Grigoriev I.V."/>
            <person name="Vagvolgyi C."/>
            <person name="Papp T."/>
            <person name="Martin F.M."/>
            <person name="Miettinen O."/>
            <person name="Hibbett D.S."/>
            <person name="Nagy L.G."/>
        </authorList>
    </citation>
    <scope>NUCLEOTIDE SEQUENCE [LARGE SCALE GENOMIC DNA]</scope>
    <source>
        <strain evidence="1 2">CBS 121175</strain>
    </source>
</reference>
<evidence type="ECO:0000313" key="1">
    <source>
        <dbReference type="EMBL" id="TFK24396.1"/>
    </source>
</evidence>
<dbReference type="OrthoDB" id="3068749at2759"/>
<protein>
    <submittedName>
        <fullName evidence="1">Uncharacterized protein</fullName>
    </submittedName>
</protein>
<accession>A0A5C3KV42</accession>